<evidence type="ECO:0000313" key="3">
    <source>
        <dbReference type="Proteomes" id="UP001159363"/>
    </source>
</evidence>
<keyword evidence="3" id="KW-1185">Reference proteome</keyword>
<proteinExistence type="predicted"/>
<sequence>MPTGRRVFLKFSRFSPLLHFDAAPYSPRFTLIGSQDLDVKSHPRENPLTDGIVRHDYYLRKTGDPAGDRARFALVGGERANRSATVAPGGPSQEKIVEMPAREEEGLRR</sequence>
<evidence type="ECO:0000256" key="1">
    <source>
        <dbReference type="SAM" id="MobiDB-lite"/>
    </source>
</evidence>
<comment type="caution">
    <text evidence="2">The sequence shown here is derived from an EMBL/GenBank/DDBJ whole genome shotgun (WGS) entry which is preliminary data.</text>
</comment>
<organism evidence="2 3">
    <name type="scientific">Dryococelus australis</name>
    <dbReference type="NCBI Taxonomy" id="614101"/>
    <lineage>
        <taxon>Eukaryota</taxon>
        <taxon>Metazoa</taxon>
        <taxon>Ecdysozoa</taxon>
        <taxon>Arthropoda</taxon>
        <taxon>Hexapoda</taxon>
        <taxon>Insecta</taxon>
        <taxon>Pterygota</taxon>
        <taxon>Neoptera</taxon>
        <taxon>Polyneoptera</taxon>
        <taxon>Phasmatodea</taxon>
        <taxon>Verophasmatodea</taxon>
        <taxon>Anareolatae</taxon>
        <taxon>Phasmatidae</taxon>
        <taxon>Eurycanthinae</taxon>
        <taxon>Dryococelus</taxon>
    </lineage>
</organism>
<feature type="compositionally biased region" description="Basic and acidic residues" evidence="1">
    <location>
        <begin position="95"/>
        <end position="109"/>
    </location>
</feature>
<gene>
    <name evidence="2" type="ORF">PR048_004237</name>
</gene>
<feature type="region of interest" description="Disordered" evidence="1">
    <location>
        <begin position="81"/>
        <end position="109"/>
    </location>
</feature>
<dbReference type="EMBL" id="JARBHB010000002">
    <property type="protein sequence ID" value="KAJ8891708.1"/>
    <property type="molecule type" value="Genomic_DNA"/>
</dbReference>
<reference evidence="2 3" key="1">
    <citation type="submission" date="2023-02" db="EMBL/GenBank/DDBJ databases">
        <title>LHISI_Scaffold_Assembly.</title>
        <authorList>
            <person name="Stuart O.P."/>
            <person name="Cleave R."/>
            <person name="Magrath M.J.L."/>
            <person name="Mikheyev A.S."/>
        </authorList>
    </citation>
    <scope>NUCLEOTIDE SEQUENCE [LARGE SCALE GENOMIC DNA]</scope>
    <source>
        <strain evidence="2">Daus_M_001</strain>
        <tissue evidence="2">Leg muscle</tissue>
    </source>
</reference>
<evidence type="ECO:0008006" key="4">
    <source>
        <dbReference type="Google" id="ProtNLM"/>
    </source>
</evidence>
<evidence type="ECO:0000313" key="2">
    <source>
        <dbReference type="EMBL" id="KAJ8891708.1"/>
    </source>
</evidence>
<name>A0ABQ9I4Y1_9NEOP</name>
<protein>
    <recommendedName>
        <fullName evidence="4">NADH dehydrogenase [ubiquinone] 1 alpha subcomplex subunit 7</fullName>
    </recommendedName>
</protein>
<accession>A0ABQ9I4Y1</accession>
<dbReference type="Proteomes" id="UP001159363">
    <property type="component" value="Chromosome 2"/>
</dbReference>